<dbReference type="AlphaFoldDB" id="A0A6G1HGE8"/>
<gene>
    <name evidence="1" type="ORF">K402DRAFT_3311</name>
</gene>
<protein>
    <recommendedName>
        <fullName evidence="3">BTB domain-containing protein</fullName>
    </recommendedName>
</protein>
<keyword evidence="2" id="KW-1185">Reference proteome</keyword>
<evidence type="ECO:0008006" key="3">
    <source>
        <dbReference type="Google" id="ProtNLM"/>
    </source>
</evidence>
<accession>A0A6G1HGE8</accession>
<organism evidence="1 2">
    <name type="scientific">Aulographum hederae CBS 113979</name>
    <dbReference type="NCBI Taxonomy" id="1176131"/>
    <lineage>
        <taxon>Eukaryota</taxon>
        <taxon>Fungi</taxon>
        <taxon>Dikarya</taxon>
        <taxon>Ascomycota</taxon>
        <taxon>Pezizomycotina</taxon>
        <taxon>Dothideomycetes</taxon>
        <taxon>Pleosporomycetidae</taxon>
        <taxon>Aulographales</taxon>
        <taxon>Aulographaceae</taxon>
    </lineage>
</organism>
<evidence type="ECO:0000313" key="2">
    <source>
        <dbReference type="Proteomes" id="UP000800041"/>
    </source>
</evidence>
<evidence type="ECO:0000313" key="1">
    <source>
        <dbReference type="EMBL" id="KAF1992306.1"/>
    </source>
</evidence>
<sequence>MAKISISPFFTWSVLPEPNTSTGIVKTALNWVYTERLSFPPPINEWVWSYPFLDSVDAAISAIQLYIFADKHIMTGLKEVIFDKIWESQVRGIEEHHLLDLSVLAYGYESLPKTDPLFLLFRDLFAENWKGSGENSATKFWPFGNATTMMLLDALAGRAR</sequence>
<reference evidence="1" key="1">
    <citation type="journal article" date="2020" name="Stud. Mycol.">
        <title>101 Dothideomycetes genomes: a test case for predicting lifestyles and emergence of pathogens.</title>
        <authorList>
            <person name="Haridas S."/>
            <person name="Albert R."/>
            <person name="Binder M."/>
            <person name="Bloem J."/>
            <person name="Labutti K."/>
            <person name="Salamov A."/>
            <person name="Andreopoulos B."/>
            <person name="Baker S."/>
            <person name="Barry K."/>
            <person name="Bills G."/>
            <person name="Bluhm B."/>
            <person name="Cannon C."/>
            <person name="Castanera R."/>
            <person name="Culley D."/>
            <person name="Daum C."/>
            <person name="Ezra D."/>
            <person name="Gonzalez J."/>
            <person name="Henrissat B."/>
            <person name="Kuo A."/>
            <person name="Liang C."/>
            <person name="Lipzen A."/>
            <person name="Lutzoni F."/>
            <person name="Magnuson J."/>
            <person name="Mondo S."/>
            <person name="Nolan M."/>
            <person name="Ohm R."/>
            <person name="Pangilinan J."/>
            <person name="Park H.-J."/>
            <person name="Ramirez L."/>
            <person name="Alfaro M."/>
            <person name="Sun H."/>
            <person name="Tritt A."/>
            <person name="Yoshinaga Y."/>
            <person name="Zwiers L.-H."/>
            <person name="Turgeon B."/>
            <person name="Goodwin S."/>
            <person name="Spatafora J."/>
            <person name="Crous P."/>
            <person name="Grigoriev I."/>
        </authorList>
    </citation>
    <scope>NUCLEOTIDE SEQUENCE</scope>
    <source>
        <strain evidence="1">CBS 113979</strain>
    </source>
</reference>
<dbReference type="EMBL" id="ML977137">
    <property type="protein sequence ID" value="KAF1992306.1"/>
    <property type="molecule type" value="Genomic_DNA"/>
</dbReference>
<name>A0A6G1HGE8_9PEZI</name>
<proteinExistence type="predicted"/>
<dbReference type="Proteomes" id="UP000800041">
    <property type="component" value="Unassembled WGS sequence"/>
</dbReference>